<keyword evidence="4 6" id="KW-0408">Iron</keyword>
<evidence type="ECO:0000256" key="4">
    <source>
        <dbReference type="ARBA" id="ARBA00023004"/>
    </source>
</evidence>
<dbReference type="InterPro" id="IPR050196">
    <property type="entry name" value="Cytochrome_P450_Monoox"/>
</dbReference>
<evidence type="ECO:0000256" key="2">
    <source>
        <dbReference type="ARBA" id="ARBA00010617"/>
    </source>
</evidence>
<organism evidence="8 9">
    <name type="scientific">Pristionchus pacificus</name>
    <name type="common">Parasitic nematode worm</name>
    <dbReference type="NCBI Taxonomy" id="54126"/>
    <lineage>
        <taxon>Eukaryota</taxon>
        <taxon>Metazoa</taxon>
        <taxon>Ecdysozoa</taxon>
        <taxon>Nematoda</taxon>
        <taxon>Chromadorea</taxon>
        <taxon>Rhabditida</taxon>
        <taxon>Rhabditina</taxon>
        <taxon>Diplogasteromorpha</taxon>
        <taxon>Diplogasteroidea</taxon>
        <taxon>Neodiplogasteridae</taxon>
        <taxon>Pristionchus</taxon>
    </lineage>
</organism>
<dbReference type="GO" id="GO:0004497">
    <property type="term" value="F:monooxygenase activity"/>
    <property type="evidence" value="ECO:0007669"/>
    <property type="project" value="UniProtKB-KW"/>
</dbReference>
<evidence type="ECO:0000313" key="8">
    <source>
        <dbReference type="EnsemblMetazoa" id="PPA22157.1"/>
    </source>
</evidence>
<dbReference type="PROSITE" id="PS00086">
    <property type="entry name" value="CYTOCHROME_P450"/>
    <property type="match status" value="1"/>
</dbReference>
<dbReference type="InterPro" id="IPR017972">
    <property type="entry name" value="Cyt_P450_CS"/>
</dbReference>
<dbReference type="InterPro" id="IPR036396">
    <property type="entry name" value="Cyt_P450_sf"/>
</dbReference>
<protein>
    <submittedName>
        <fullName evidence="8">Cytochrome P450</fullName>
    </submittedName>
</protein>
<evidence type="ECO:0000256" key="6">
    <source>
        <dbReference type="PIRSR" id="PIRSR602401-1"/>
    </source>
</evidence>
<reference evidence="8" key="2">
    <citation type="submission" date="2022-06" db="UniProtKB">
        <authorList>
            <consortium name="EnsemblMetazoa"/>
        </authorList>
    </citation>
    <scope>IDENTIFICATION</scope>
    <source>
        <strain evidence="8">PS312</strain>
    </source>
</reference>
<dbReference type="GO" id="GO:0020037">
    <property type="term" value="F:heme binding"/>
    <property type="evidence" value="ECO:0007669"/>
    <property type="project" value="InterPro"/>
</dbReference>
<evidence type="ECO:0000313" key="9">
    <source>
        <dbReference type="Proteomes" id="UP000005239"/>
    </source>
</evidence>
<evidence type="ECO:0000256" key="7">
    <source>
        <dbReference type="RuleBase" id="RU000461"/>
    </source>
</evidence>
<dbReference type="SUPFAM" id="SSF48264">
    <property type="entry name" value="Cytochrome P450"/>
    <property type="match status" value="1"/>
</dbReference>
<dbReference type="Proteomes" id="UP000005239">
    <property type="component" value="Unassembled WGS sequence"/>
</dbReference>
<dbReference type="InterPro" id="IPR001128">
    <property type="entry name" value="Cyt_P450"/>
</dbReference>
<dbReference type="PRINTS" id="PR00385">
    <property type="entry name" value="P450"/>
</dbReference>
<comment type="cofactor">
    <cofactor evidence="1 6">
        <name>heme</name>
        <dbReference type="ChEBI" id="CHEBI:30413"/>
    </cofactor>
</comment>
<dbReference type="GO" id="GO:0016705">
    <property type="term" value="F:oxidoreductase activity, acting on paired donors, with incorporation or reduction of molecular oxygen"/>
    <property type="evidence" value="ECO:0007669"/>
    <property type="project" value="InterPro"/>
</dbReference>
<proteinExistence type="inferred from homology"/>
<dbReference type="PRINTS" id="PR00463">
    <property type="entry name" value="EP450I"/>
</dbReference>
<dbReference type="EnsemblMetazoa" id="PPA22157.1">
    <property type="protein sequence ID" value="PPA22157.1"/>
    <property type="gene ID" value="WBGene00111711"/>
</dbReference>
<dbReference type="CDD" id="cd20628">
    <property type="entry name" value="CYP4"/>
    <property type="match status" value="1"/>
</dbReference>
<keyword evidence="3 6" id="KW-0349">Heme</keyword>
<name>A0A2A6CP37_PRIPA</name>
<evidence type="ECO:0000256" key="3">
    <source>
        <dbReference type="ARBA" id="ARBA00022617"/>
    </source>
</evidence>
<dbReference type="AlphaFoldDB" id="A0A2A6CP37"/>
<gene>
    <name evidence="8" type="primary">WBGene00111711</name>
</gene>
<dbReference type="PANTHER" id="PTHR24291">
    <property type="entry name" value="CYTOCHROME P450 FAMILY 4"/>
    <property type="match status" value="1"/>
</dbReference>
<sequence length="571" mass="66205">MEGNSSFHHAHCGSHDTSQSLREERLNLDMWSMLECVRAVGIVFVLIAILRARKIVNWAVFTARALWNLWDLNGPINYPLFGCALYLKWEIVDLTFQMESIVQDLVAKDPNQQGIVKVWLGPVPIVMLIRPRHVKVLLESNTNITKAWPYDLPSEWIGRGLLTRRNHRNLFFPNQTENVMRTRKMTTTSSKWQSRRKIITPTFHFSILKSYKEVFAQEGRVMVDQLDNIADTGREADIFPFLKRCALDIICGEWLLQCQTAMGTHLNSQTGGNTEYCDAVATITSIMTEYFRMPWLWFKPIWYASGKGFRFDRLVKLTRDFSLKVIQERRRWIEEEGIEDEGMAFKKSVFIDMLLLQQAANKLTDEDIREEVDTFMFEGHDTTASAMGFTIWYLGQYPQYQKHVHEEIVSVFGDDTTRDPTEADLRQLQFLERCIKEALRLMPSVPILGRTLSEDLEIEGVTLPAGLSVAVAPVLTHRDPDHWERPFEYFPDHFLPEKESARHPYAFVPFSAGPRNCIGQKFAIAEEKTVLSWFFRRYSVETVEPYPGNRPIPEIVLKPSVGFSVRLFKRH</sequence>
<reference evidence="9" key="1">
    <citation type="journal article" date="2008" name="Nat. Genet.">
        <title>The Pristionchus pacificus genome provides a unique perspective on nematode lifestyle and parasitism.</title>
        <authorList>
            <person name="Dieterich C."/>
            <person name="Clifton S.W."/>
            <person name="Schuster L.N."/>
            <person name="Chinwalla A."/>
            <person name="Delehaunty K."/>
            <person name="Dinkelacker I."/>
            <person name="Fulton L."/>
            <person name="Fulton R."/>
            <person name="Godfrey J."/>
            <person name="Minx P."/>
            <person name="Mitreva M."/>
            <person name="Roeseler W."/>
            <person name="Tian H."/>
            <person name="Witte H."/>
            <person name="Yang S.P."/>
            <person name="Wilson R.K."/>
            <person name="Sommer R.J."/>
        </authorList>
    </citation>
    <scope>NUCLEOTIDE SEQUENCE [LARGE SCALE GENOMIC DNA]</scope>
    <source>
        <strain evidence="9">PS312</strain>
    </source>
</reference>
<dbReference type="Pfam" id="PF00067">
    <property type="entry name" value="p450"/>
    <property type="match status" value="1"/>
</dbReference>
<dbReference type="OrthoDB" id="1470350at2759"/>
<keyword evidence="5 7" id="KW-0503">Monooxygenase</keyword>
<dbReference type="PANTHER" id="PTHR24291:SF146">
    <property type="entry name" value="CYTOCHROME P450"/>
    <property type="match status" value="1"/>
</dbReference>
<feature type="binding site" description="axial binding residue" evidence="6">
    <location>
        <position position="517"/>
    </location>
    <ligand>
        <name>heme</name>
        <dbReference type="ChEBI" id="CHEBI:30413"/>
    </ligand>
    <ligandPart>
        <name>Fe</name>
        <dbReference type="ChEBI" id="CHEBI:18248"/>
    </ligandPart>
</feature>
<dbReference type="InterPro" id="IPR002401">
    <property type="entry name" value="Cyt_P450_E_grp-I"/>
</dbReference>
<accession>A0A2A6CP37</accession>
<evidence type="ECO:0000256" key="1">
    <source>
        <dbReference type="ARBA" id="ARBA00001971"/>
    </source>
</evidence>
<keyword evidence="7" id="KW-0560">Oxidoreductase</keyword>
<keyword evidence="9" id="KW-1185">Reference proteome</keyword>
<keyword evidence="6 7" id="KW-0479">Metal-binding</keyword>
<evidence type="ECO:0000256" key="5">
    <source>
        <dbReference type="ARBA" id="ARBA00023033"/>
    </source>
</evidence>
<accession>A0A8R1UDR4</accession>
<dbReference type="GO" id="GO:0005506">
    <property type="term" value="F:iron ion binding"/>
    <property type="evidence" value="ECO:0007669"/>
    <property type="project" value="InterPro"/>
</dbReference>
<dbReference type="Gene3D" id="1.10.630.10">
    <property type="entry name" value="Cytochrome P450"/>
    <property type="match status" value="1"/>
</dbReference>
<comment type="similarity">
    <text evidence="2 7">Belongs to the cytochrome P450 family.</text>
</comment>